<proteinExistence type="inferred from homology"/>
<dbReference type="InterPro" id="IPR001148">
    <property type="entry name" value="CA_dom"/>
</dbReference>
<accession>A0A9P8W4A0</accession>
<feature type="chain" id="PRO_5040492737" description="carbonic anhydrase" evidence="8">
    <location>
        <begin position="22"/>
        <end position="332"/>
    </location>
</feature>
<dbReference type="EC" id="4.2.1.1" evidence="2"/>
<dbReference type="SMART" id="SM01057">
    <property type="entry name" value="Carb_anhydrase"/>
    <property type="match status" value="1"/>
</dbReference>
<dbReference type="GO" id="GO:0004089">
    <property type="term" value="F:carbonate dehydratase activity"/>
    <property type="evidence" value="ECO:0007669"/>
    <property type="project" value="UniProtKB-EC"/>
</dbReference>
<keyword evidence="11" id="KW-1185">Reference proteome</keyword>
<evidence type="ECO:0000313" key="10">
    <source>
        <dbReference type="EMBL" id="KAH6889427.1"/>
    </source>
</evidence>
<dbReference type="EMBL" id="JAGPYM010000011">
    <property type="protein sequence ID" value="KAH6889427.1"/>
    <property type="molecule type" value="Genomic_DNA"/>
</dbReference>
<comment type="catalytic activity">
    <reaction evidence="6">
        <text>hydrogencarbonate + H(+) = CO2 + H2O</text>
        <dbReference type="Rhea" id="RHEA:10748"/>
        <dbReference type="ChEBI" id="CHEBI:15377"/>
        <dbReference type="ChEBI" id="CHEBI:15378"/>
        <dbReference type="ChEBI" id="CHEBI:16526"/>
        <dbReference type="ChEBI" id="CHEBI:17544"/>
        <dbReference type="EC" id="4.2.1.1"/>
    </reaction>
</comment>
<keyword evidence="5" id="KW-0456">Lyase</keyword>
<dbReference type="PANTHER" id="PTHR18952">
    <property type="entry name" value="CARBONIC ANHYDRASE"/>
    <property type="match status" value="1"/>
</dbReference>
<keyword evidence="8" id="KW-0732">Signal</keyword>
<dbReference type="Pfam" id="PF00194">
    <property type="entry name" value="Carb_anhydrase"/>
    <property type="match status" value="2"/>
</dbReference>
<keyword evidence="4" id="KW-0862">Zinc</keyword>
<evidence type="ECO:0000256" key="7">
    <source>
        <dbReference type="SAM" id="MobiDB-lite"/>
    </source>
</evidence>
<evidence type="ECO:0000256" key="6">
    <source>
        <dbReference type="ARBA" id="ARBA00048348"/>
    </source>
</evidence>
<evidence type="ECO:0000256" key="8">
    <source>
        <dbReference type="SAM" id="SignalP"/>
    </source>
</evidence>
<keyword evidence="3" id="KW-0479">Metal-binding</keyword>
<dbReference type="Proteomes" id="UP000777438">
    <property type="component" value="Unassembled WGS sequence"/>
</dbReference>
<feature type="domain" description="Alpha-carbonic anhydrase" evidence="9">
    <location>
        <begin position="41"/>
        <end position="332"/>
    </location>
</feature>
<evidence type="ECO:0000256" key="3">
    <source>
        <dbReference type="ARBA" id="ARBA00022723"/>
    </source>
</evidence>
<dbReference type="PROSITE" id="PS51144">
    <property type="entry name" value="ALPHA_CA_2"/>
    <property type="match status" value="1"/>
</dbReference>
<evidence type="ECO:0000256" key="4">
    <source>
        <dbReference type="ARBA" id="ARBA00022833"/>
    </source>
</evidence>
<feature type="compositionally biased region" description="Polar residues" evidence="7">
    <location>
        <begin position="178"/>
        <end position="193"/>
    </location>
</feature>
<comment type="caution">
    <text evidence="10">The sequence shown here is derived from an EMBL/GenBank/DDBJ whole genome shotgun (WGS) entry which is preliminary data.</text>
</comment>
<dbReference type="GO" id="GO:0008270">
    <property type="term" value="F:zinc ion binding"/>
    <property type="evidence" value="ECO:0007669"/>
    <property type="project" value="InterPro"/>
</dbReference>
<dbReference type="InterPro" id="IPR041891">
    <property type="entry name" value="Alpha_CA_prokaryot-like"/>
</dbReference>
<protein>
    <recommendedName>
        <fullName evidence="2">carbonic anhydrase</fullName>
        <ecNumber evidence="2">4.2.1.1</ecNumber>
    </recommendedName>
</protein>
<dbReference type="SUPFAM" id="SSF51069">
    <property type="entry name" value="Carbonic anhydrase"/>
    <property type="match status" value="1"/>
</dbReference>
<sequence length="332" mass="35474">MAPAAHFLFALLAAFAPGTLASCAYGTHLHPRATEGEIAEPKFGYIGTKGPTNWHALDVANGACANGSNQSPIDMVSESFTMVPGSELNINIPDFEEGAEFENLGTTVEVIAKGGTMSVGDVEFSLKQFHFHLPSEHLDNGTSMAMEMHMVWQSEDSKIAVVGVYIDIDDAAAAERAPNSTVAASAPYSTQAHSRSRKHKNLRKEATKEQVQRRAGFKATEAPVTEAAASTVLETVLGSVDQIPNLGNTLETEPLVMSEIVDLLTAGSFQSYHGSLTTPPCSEGVSWFVSTQKLSIQPSTFIKARNVIGFNSRYPQNSPGEENVLQLAAASM</sequence>
<dbReference type="PANTHER" id="PTHR18952:SF265">
    <property type="entry name" value="CARBONIC ANHYDRASE"/>
    <property type="match status" value="1"/>
</dbReference>
<evidence type="ECO:0000256" key="1">
    <source>
        <dbReference type="ARBA" id="ARBA00010718"/>
    </source>
</evidence>
<dbReference type="OrthoDB" id="429145at2759"/>
<dbReference type="AlphaFoldDB" id="A0A9P8W4A0"/>
<name>A0A9P8W4A0_9HYPO</name>
<dbReference type="CDD" id="cd03124">
    <property type="entry name" value="alpha_CA_prokaryotic_like"/>
    <property type="match status" value="1"/>
</dbReference>
<feature type="compositionally biased region" description="Basic and acidic residues" evidence="7">
    <location>
        <begin position="203"/>
        <end position="212"/>
    </location>
</feature>
<evidence type="ECO:0000256" key="2">
    <source>
        <dbReference type="ARBA" id="ARBA00012925"/>
    </source>
</evidence>
<dbReference type="InterPro" id="IPR036398">
    <property type="entry name" value="CA_dom_sf"/>
</dbReference>
<evidence type="ECO:0000259" key="9">
    <source>
        <dbReference type="PROSITE" id="PS51144"/>
    </source>
</evidence>
<dbReference type="InterPro" id="IPR023561">
    <property type="entry name" value="Carbonic_anhydrase_a-class"/>
</dbReference>
<gene>
    <name evidence="10" type="ORF">B0T10DRAFT_561892</name>
</gene>
<evidence type="ECO:0000256" key="5">
    <source>
        <dbReference type="ARBA" id="ARBA00023239"/>
    </source>
</evidence>
<evidence type="ECO:0000313" key="11">
    <source>
        <dbReference type="Proteomes" id="UP000777438"/>
    </source>
</evidence>
<feature type="region of interest" description="Disordered" evidence="7">
    <location>
        <begin position="176"/>
        <end position="219"/>
    </location>
</feature>
<dbReference type="Gene3D" id="3.10.200.10">
    <property type="entry name" value="Alpha carbonic anhydrase"/>
    <property type="match status" value="1"/>
</dbReference>
<comment type="similarity">
    <text evidence="1">Belongs to the alpha-carbonic anhydrase family.</text>
</comment>
<feature type="signal peptide" evidence="8">
    <location>
        <begin position="1"/>
        <end position="21"/>
    </location>
</feature>
<organism evidence="10 11">
    <name type="scientific">Thelonectria olida</name>
    <dbReference type="NCBI Taxonomy" id="1576542"/>
    <lineage>
        <taxon>Eukaryota</taxon>
        <taxon>Fungi</taxon>
        <taxon>Dikarya</taxon>
        <taxon>Ascomycota</taxon>
        <taxon>Pezizomycotina</taxon>
        <taxon>Sordariomycetes</taxon>
        <taxon>Hypocreomycetidae</taxon>
        <taxon>Hypocreales</taxon>
        <taxon>Nectriaceae</taxon>
        <taxon>Thelonectria</taxon>
    </lineage>
</organism>
<reference evidence="10 11" key="1">
    <citation type="journal article" date="2021" name="Nat. Commun.">
        <title>Genetic determinants of endophytism in the Arabidopsis root mycobiome.</title>
        <authorList>
            <person name="Mesny F."/>
            <person name="Miyauchi S."/>
            <person name="Thiergart T."/>
            <person name="Pickel B."/>
            <person name="Atanasova L."/>
            <person name="Karlsson M."/>
            <person name="Huettel B."/>
            <person name="Barry K.W."/>
            <person name="Haridas S."/>
            <person name="Chen C."/>
            <person name="Bauer D."/>
            <person name="Andreopoulos W."/>
            <person name="Pangilinan J."/>
            <person name="LaButti K."/>
            <person name="Riley R."/>
            <person name="Lipzen A."/>
            <person name="Clum A."/>
            <person name="Drula E."/>
            <person name="Henrissat B."/>
            <person name="Kohler A."/>
            <person name="Grigoriev I.V."/>
            <person name="Martin F.M."/>
            <person name="Hacquard S."/>
        </authorList>
    </citation>
    <scope>NUCLEOTIDE SEQUENCE [LARGE SCALE GENOMIC DNA]</scope>
    <source>
        <strain evidence="10 11">MPI-CAGE-CH-0241</strain>
    </source>
</reference>